<organism evidence="19 20">
    <name type="scientific">Cinara cedri</name>
    <dbReference type="NCBI Taxonomy" id="506608"/>
    <lineage>
        <taxon>Eukaryota</taxon>
        <taxon>Metazoa</taxon>
        <taxon>Ecdysozoa</taxon>
        <taxon>Arthropoda</taxon>
        <taxon>Hexapoda</taxon>
        <taxon>Insecta</taxon>
        <taxon>Pterygota</taxon>
        <taxon>Neoptera</taxon>
        <taxon>Paraneoptera</taxon>
        <taxon>Hemiptera</taxon>
        <taxon>Sternorrhyncha</taxon>
        <taxon>Aphidomorpha</taxon>
        <taxon>Aphidoidea</taxon>
        <taxon>Aphididae</taxon>
        <taxon>Lachninae</taxon>
        <taxon>Cinara</taxon>
    </lineage>
</organism>
<evidence type="ECO:0000256" key="18">
    <source>
        <dbReference type="ARBA" id="ARBA00029335"/>
    </source>
</evidence>
<protein>
    <recommendedName>
        <fullName evidence="9">Bifunctional lycopene cyclase/phytoene synthase</fullName>
        <ecNumber evidence="8">2.5.1.32</ecNumber>
        <ecNumber evidence="7">5.5.1.19</ecNumber>
    </recommendedName>
</protein>
<dbReference type="NCBIfam" id="TIGR03462">
    <property type="entry name" value="CarR_dom_SF"/>
    <property type="match status" value="1"/>
</dbReference>
<comment type="catalytic activity">
    <reaction evidence="18">
        <text>all-trans-lycopene = gamma-carotene</text>
        <dbReference type="Rhea" id="RHEA:32219"/>
        <dbReference type="ChEBI" id="CHEBI:15948"/>
        <dbReference type="ChEBI" id="CHEBI:27740"/>
        <dbReference type="EC" id="5.5.1.19"/>
    </reaction>
</comment>
<dbReference type="UniPathway" id="UPA00799">
    <property type="reaction ID" value="UER00773"/>
</dbReference>
<evidence type="ECO:0000313" key="20">
    <source>
        <dbReference type="Proteomes" id="UP000325440"/>
    </source>
</evidence>
<comment type="pathway">
    <text evidence="4">Carotenoid biosynthesis; phytoene biosynthesis; all-trans-phytoene from geranylgeranyl diphosphate: step 1/1.</text>
</comment>
<comment type="catalytic activity">
    <reaction evidence="1">
        <text>2 (2E,6E,10E)-geranylgeranyl diphosphate = 15-cis-phytoene + 2 diphosphate</text>
        <dbReference type="Rhea" id="RHEA:34475"/>
        <dbReference type="ChEBI" id="CHEBI:27787"/>
        <dbReference type="ChEBI" id="CHEBI:33019"/>
        <dbReference type="ChEBI" id="CHEBI:58756"/>
        <dbReference type="EC" id="2.5.1.32"/>
    </reaction>
</comment>
<dbReference type="SFLD" id="SFLDG01212">
    <property type="entry name" value="Phytoene_synthase_like"/>
    <property type="match status" value="1"/>
</dbReference>
<reference evidence="19 20" key="1">
    <citation type="submission" date="2019-08" db="EMBL/GenBank/DDBJ databases">
        <authorList>
            <person name="Alioto T."/>
            <person name="Alioto T."/>
            <person name="Gomez Garrido J."/>
        </authorList>
    </citation>
    <scope>NUCLEOTIDE SEQUENCE [LARGE SCALE GENOMIC DNA]</scope>
</reference>
<sequence length="456" mass="52508">MFLWYGAGNYFVKKLRSNTIAIIVPTLYLCWVDQIALKDEVWHINEKTSLKIFLADNLPFEECLFFLITNVIIVLGGMAFDKSYGLADTYTFEFPLRFSMSLRYNAQQMRAFFKAESDMSPSPVEDIRQCLNILKTASKSFNVASLVFPAGVRLHLIILYAFCRVTDDMIDNEPDADKKKRKLMTTERFIGELFADRDSDYDVKSTVPRSELKIDWTRYRSELGDEEMSCFRAVSRISFYLPRKPFHELLDGYRWDVDGKTVENETDLLLYSNHVAGSVGVLCVYVMMYKSGVRLNDNDDYKRHDFVIGKARQMGQVLQIVNVSRDIVTDSKTLGRCYVPTEYMDDKAAELKVLCEDRDPWRLGTRKLKKYATRMIILANRYQFESLAGVGLLPYEVRGPVLVATDIYRGVATAIEVSSTYPERASLGKWDKILVGINSLYFRSLKYVLHAKCKLS</sequence>
<keyword evidence="10" id="KW-0808">Transferase</keyword>
<dbReference type="GO" id="GO:0004311">
    <property type="term" value="F:geranylgeranyl diphosphate synthase activity"/>
    <property type="evidence" value="ECO:0007669"/>
    <property type="project" value="InterPro"/>
</dbReference>
<evidence type="ECO:0000256" key="6">
    <source>
        <dbReference type="ARBA" id="ARBA00008406"/>
    </source>
</evidence>
<dbReference type="InterPro" id="IPR017825">
    <property type="entry name" value="Lycopene_cyclase_dom"/>
</dbReference>
<keyword evidence="12" id="KW-0125">Carotenoid biosynthesis</keyword>
<dbReference type="GO" id="GO:0016117">
    <property type="term" value="P:carotenoid biosynthetic process"/>
    <property type="evidence" value="ECO:0007669"/>
    <property type="project" value="UniProtKB-KW"/>
</dbReference>
<dbReference type="PANTHER" id="PTHR31480">
    <property type="entry name" value="BIFUNCTIONAL LYCOPENE CYCLASE/PHYTOENE SYNTHASE"/>
    <property type="match status" value="1"/>
</dbReference>
<evidence type="ECO:0000256" key="16">
    <source>
        <dbReference type="ARBA" id="ARBA00023268"/>
    </source>
</evidence>
<evidence type="ECO:0000256" key="9">
    <source>
        <dbReference type="ARBA" id="ARBA00018909"/>
    </source>
</evidence>
<dbReference type="Pfam" id="PF00494">
    <property type="entry name" value="SQS_PSY"/>
    <property type="match status" value="1"/>
</dbReference>
<evidence type="ECO:0000313" key="19">
    <source>
        <dbReference type="EMBL" id="VVC39973.1"/>
    </source>
</evidence>
<dbReference type="AlphaFoldDB" id="A0A5E4N5K0"/>
<keyword evidence="16" id="KW-0511">Multifunctional enzyme</keyword>
<keyword evidence="13" id="KW-1133">Transmembrane helix</keyword>
<comment type="subcellular location">
    <subcellularLocation>
        <location evidence="2">Membrane</location>
        <topology evidence="2">Multi-pass membrane protein</topology>
    </subcellularLocation>
</comment>
<evidence type="ECO:0000256" key="12">
    <source>
        <dbReference type="ARBA" id="ARBA00022746"/>
    </source>
</evidence>
<dbReference type="OrthoDB" id="6572830at2759"/>
<evidence type="ECO:0000256" key="13">
    <source>
        <dbReference type="ARBA" id="ARBA00022989"/>
    </source>
</evidence>
<dbReference type="Proteomes" id="UP000325440">
    <property type="component" value="Unassembled WGS sequence"/>
</dbReference>
<proteinExistence type="inferred from homology"/>
<dbReference type="GO" id="GO:0045436">
    <property type="term" value="F:lycopene beta cyclase activity"/>
    <property type="evidence" value="ECO:0007669"/>
    <property type="project" value="UniProtKB-ARBA"/>
</dbReference>
<dbReference type="EC" id="5.5.1.19" evidence="7"/>
<dbReference type="SFLD" id="SFLDS00005">
    <property type="entry name" value="Isoprenoid_Synthase_Type_I"/>
    <property type="match status" value="1"/>
</dbReference>
<comment type="similarity">
    <text evidence="5">In the N-terminal section; belongs to the lycopene beta-cyclase family.</text>
</comment>
<evidence type="ECO:0000256" key="14">
    <source>
        <dbReference type="ARBA" id="ARBA00023136"/>
    </source>
</evidence>
<evidence type="ECO:0000256" key="7">
    <source>
        <dbReference type="ARBA" id="ARBA00012242"/>
    </source>
</evidence>
<evidence type="ECO:0000256" key="8">
    <source>
        <dbReference type="ARBA" id="ARBA00012396"/>
    </source>
</evidence>
<evidence type="ECO:0000256" key="5">
    <source>
        <dbReference type="ARBA" id="ARBA00008247"/>
    </source>
</evidence>
<evidence type="ECO:0000256" key="10">
    <source>
        <dbReference type="ARBA" id="ARBA00022679"/>
    </source>
</evidence>
<accession>A0A5E4N5K0</accession>
<comment type="catalytic activity">
    <reaction evidence="17">
        <text>gamma-carotene = all-trans-beta-carotene</text>
        <dbReference type="Rhea" id="RHEA:32239"/>
        <dbReference type="ChEBI" id="CHEBI:17579"/>
        <dbReference type="ChEBI" id="CHEBI:27740"/>
        <dbReference type="EC" id="5.5.1.19"/>
    </reaction>
</comment>
<dbReference type="InterPro" id="IPR002060">
    <property type="entry name" value="Squ/phyt_synthse"/>
</dbReference>
<dbReference type="UniPathway" id="UPA00802"/>
<keyword evidence="14" id="KW-0472">Membrane</keyword>
<evidence type="ECO:0000256" key="4">
    <source>
        <dbReference type="ARBA" id="ARBA00005172"/>
    </source>
</evidence>
<evidence type="ECO:0000256" key="2">
    <source>
        <dbReference type="ARBA" id="ARBA00004141"/>
    </source>
</evidence>
<keyword evidence="20" id="KW-1185">Reference proteome</keyword>
<dbReference type="InterPro" id="IPR044843">
    <property type="entry name" value="Trans_IPPS_bact-type"/>
</dbReference>
<dbReference type="EMBL" id="CABPRJ010001899">
    <property type="protein sequence ID" value="VVC39973.1"/>
    <property type="molecule type" value="Genomic_DNA"/>
</dbReference>
<keyword evidence="11" id="KW-0812">Transmembrane</keyword>
<comment type="pathway">
    <text evidence="3">Carotenoid biosynthesis; beta-carotene biosynthesis.</text>
</comment>
<evidence type="ECO:0000256" key="17">
    <source>
        <dbReference type="ARBA" id="ARBA00029313"/>
    </source>
</evidence>
<dbReference type="Gene3D" id="1.10.600.10">
    <property type="entry name" value="Farnesyl Diphosphate Synthase"/>
    <property type="match status" value="1"/>
</dbReference>
<dbReference type="GO" id="GO:0016872">
    <property type="term" value="F:intramolecular lyase activity"/>
    <property type="evidence" value="ECO:0007669"/>
    <property type="project" value="InterPro"/>
</dbReference>
<gene>
    <name evidence="19" type="ORF">CINCED_3A022891</name>
</gene>
<evidence type="ECO:0000256" key="1">
    <source>
        <dbReference type="ARBA" id="ARBA00001805"/>
    </source>
</evidence>
<name>A0A5E4N5K0_9HEMI</name>
<keyword evidence="15" id="KW-0413">Isomerase</keyword>
<dbReference type="InterPro" id="IPR008949">
    <property type="entry name" value="Isoprenoid_synthase_dom_sf"/>
</dbReference>
<evidence type="ECO:0000256" key="3">
    <source>
        <dbReference type="ARBA" id="ARBA00005089"/>
    </source>
</evidence>
<dbReference type="SFLD" id="SFLDG01018">
    <property type="entry name" value="Squalene/Phytoene_Synthase_Lik"/>
    <property type="match status" value="1"/>
</dbReference>
<comment type="similarity">
    <text evidence="6">In the C-terminal section; belongs to the phytoene/squalene synthase family.</text>
</comment>
<dbReference type="SUPFAM" id="SSF48576">
    <property type="entry name" value="Terpenoid synthases"/>
    <property type="match status" value="1"/>
</dbReference>
<evidence type="ECO:0000256" key="15">
    <source>
        <dbReference type="ARBA" id="ARBA00023235"/>
    </source>
</evidence>
<dbReference type="EC" id="2.5.1.32" evidence="8"/>
<dbReference type="GO" id="GO:0016020">
    <property type="term" value="C:membrane"/>
    <property type="evidence" value="ECO:0007669"/>
    <property type="project" value="UniProtKB-SubCell"/>
</dbReference>
<evidence type="ECO:0000256" key="11">
    <source>
        <dbReference type="ARBA" id="ARBA00022692"/>
    </source>
</evidence>